<keyword evidence="4" id="KW-1185">Reference proteome</keyword>
<proteinExistence type="predicted"/>
<organism evidence="3 4">
    <name type="scientific">Aldrovandia affinis</name>
    <dbReference type="NCBI Taxonomy" id="143900"/>
    <lineage>
        <taxon>Eukaryota</taxon>
        <taxon>Metazoa</taxon>
        <taxon>Chordata</taxon>
        <taxon>Craniata</taxon>
        <taxon>Vertebrata</taxon>
        <taxon>Euteleostomi</taxon>
        <taxon>Actinopterygii</taxon>
        <taxon>Neopterygii</taxon>
        <taxon>Teleostei</taxon>
        <taxon>Notacanthiformes</taxon>
        <taxon>Halosauridae</taxon>
        <taxon>Aldrovandia</taxon>
    </lineage>
</organism>
<evidence type="ECO:0000313" key="4">
    <source>
        <dbReference type="Proteomes" id="UP001221898"/>
    </source>
</evidence>
<keyword evidence="1" id="KW-0472">Membrane</keyword>
<accession>A0AAD7SU64</accession>
<sequence>MEMSALSHVSHPVTCFLLAPVVTVVPVPTSAPSPEPPALTESLWEEEQLTADISKHDSSLSKSGTVEEKPIPSLSLQINVPVLSLSLSLLLVLLLGSLALLGFKRKIHRRILKRGSLLTMGPRHIIHEIQTRRPVVENVYTLE</sequence>
<comment type="caution">
    <text evidence="3">The sequence shown here is derived from an EMBL/GenBank/DDBJ whole genome shotgun (WGS) entry which is preliminary data.</text>
</comment>
<evidence type="ECO:0000256" key="1">
    <source>
        <dbReference type="SAM" id="Phobius"/>
    </source>
</evidence>
<keyword evidence="1" id="KW-1133">Transmembrane helix</keyword>
<keyword evidence="2" id="KW-0732">Signal</keyword>
<keyword evidence="1" id="KW-0812">Transmembrane</keyword>
<feature type="chain" id="PRO_5041959376" evidence="2">
    <location>
        <begin position="27"/>
        <end position="143"/>
    </location>
</feature>
<name>A0AAD7SU64_9TELE</name>
<feature type="signal peptide" evidence="2">
    <location>
        <begin position="1"/>
        <end position="26"/>
    </location>
</feature>
<dbReference type="AlphaFoldDB" id="A0AAD7SU64"/>
<evidence type="ECO:0000256" key="2">
    <source>
        <dbReference type="SAM" id="SignalP"/>
    </source>
</evidence>
<protein>
    <submittedName>
        <fullName evidence="3">Uncharacterized protein</fullName>
    </submittedName>
</protein>
<gene>
    <name evidence="3" type="ORF">AAFF_G00246970</name>
</gene>
<reference evidence="3" key="1">
    <citation type="journal article" date="2023" name="Science">
        <title>Genome structures resolve the early diversification of teleost fishes.</title>
        <authorList>
            <person name="Parey E."/>
            <person name="Louis A."/>
            <person name="Montfort J."/>
            <person name="Bouchez O."/>
            <person name="Roques C."/>
            <person name="Iampietro C."/>
            <person name="Lluch J."/>
            <person name="Castinel A."/>
            <person name="Donnadieu C."/>
            <person name="Desvignes T."/>
            <person name="Floi Bucao C."/>
            <person name="Jouanno E."/>
            <person name="Wen M."/>
            <person name="Mejri S."/>
            <person name="Dirks R."/>
            <person name="Jansen H."/>
            <person name="Henkel C."/>
            <person name="Chen W.J."/>
            <person name="Zahm M."/>
            <person name="Cabau C."/>
            <person name="Klopp C."/>
            <person name="Thompson A.W."/>
            <person name="Robinson-Rechavi M."/>
            <person name="Braasch I."/>
            <person name="Lecointre G."/>
            <person name="Bobe J."/>
            <person name="Postlethwait J.H."/>
            <person name="Berthelot C."/>
            <person name="Roest Crollius H."/>
            <person name="Guiguen Y."/>
        </authorList>
    </citation>
    <scope>NUCLEOTIDE SEQUENCE</scope>
    <source>
        <strain evidence="3">NC1722</strain>
    </source>
</reference>
<dbReference type="Proteomes" id="UP001221898">
    <property type="component" value="Unassembled WGS sequence"/>
</dbReference>
<dbReference type="EMBL" id="JAINUG010000033">
    <property type="protein sequence ID" value="KAJ8408879.1"/>
    <property type="molecule type" value="Genomic_DNA"/>
</dbReference>
<evidence type="ECO:0000313" key="3">
    <source>
        <dbReference type="EMBL" id="KAJ8408879.1"/>
    </source>
</evidence>
<feature type="transmembrane region" description="Helical" evidence="1">
    <location>
        <begin position="82"/>
        <end position="103"/>
    </location>
</feature>